<keyword evidence="3" id="KW-1185">Reference proteome</keyword>
<dbReference type="EMBL" id="PXYY01000013">
    <property type="protein sequence ID" value="PSJ80883.1"/>
    <property type="molecule type" value="Genomic_DNA"/>
</dbReference>
<reference evidence="2 3" key="1">
    <citation type="submission" date="2018-03" db="EMBL/GenBank/DDBJ databases">
        <title>Neisseria weixii sp. nov., isolated from the intestinal contents of Tibetan Plateau pika (Ochotona curzoniae) in Yushu, Qinghai Province, China.</title>
        <authorList>
            <person name="Gui Z."/>
        </authorList>
    </citation>
    <scope>NUCLEOTIDE SEQUENCE [LARGE SCALE GENOMIC DNA]</scope>
    <source>
        <strain evidence="2 3">ATCC 51483</strain>
    </source>
</reference>
<proteinExistence type="predicted"/>
<gene>
    <name evidence="2" type="ORF">C7N83_03655</name>
</gene>
<evidence type="ECO:0000259" key="1">
    <source>
        <dbReference type="Pfam" id="PF08765"/>
    </source>
</evidence>
<dbReference type="RefSeq" id="WP_106740715.1">
    <property type="nucleotide sequence ID" value="NZ_PXYY01000013.1"/>
</dbReference>
<dbReference type="SUPFAM" id="SSF46689">
    <property type="entry name" value="Homeodomain-like"/>
    <property type="match status" value="1"/>
</dbReference>
<protein>
    <recommendedName>
        <fullName evidence="1">Mor transcription activator domain-containing protein</fullName>
    </recommendedName>
</protein>
<evidence type="ECO:0000313" key="2">
    <source>
        <dbReference type="EMBL" id="PSJ80883.1"/>
    </source>
</evidence>
<accession>A0A2P7U1V0</accession>
<feature type="domain" description="Mor transcription activator" evidence="1">
    <location>
        <begin position="56"/>
        <end position="156"/>
    </location>
</feature>
<dbReference type="Proteomes" id="UP000241868">
    <property type="component" value="Unassembled WGS sequence"/>
</dbReference>
<dbReference type="InterPro" id="IPR014875">
    <property type="entry name" value="Mor_transcription_activator"/>
</dbReference>
<name>A0A2P7U1V0_9NEIS</name>
<dbReference type="InterPro" id="IPR009057">
    <property type="entry name" value="Homeodomain-like_sf"/>
</dbReference>
<sequence>MSVSWEMTEQDFEDVKHLLPHSVVAMITVIGLEATFHMVKVWGGTNYPISNRRRNTRQSRILHAQLVEDIGEAAAGRLERAYAGQPFLAIPRCWDAMRELRNRFIRRQYDAMSAEGLSDLVIVRELVLAHKLSTRNIRYILKEADREAAARAQADLFAA</sequence>
<organism evidence="2 3">
    <name type="scientific">Neisseria iguanae</name>
    <dbReference type="NCBI Taxonomy" id="90242"/>
    <lineage>
        <taxon>Bacteria</taxon>
        <taxon>Pseudomonadati</taxon>
        <taxon>Pseudomonadota</taxon>
        <taxon>Betaproteobacteria</taxon>
        <taxon>Neisseriales</taxon>
        <taxon>Neisseriaceae</taxon>
        <taxon>Neisseria</taxon>
    </lineage>
</organism>
<dbReference type="OrthoDB" id="8896696at2"/>
<dbReference type="Pfam" id="PF08765">
    <property type="entry name" value="Mor"/>
    <property type="match status" value="1"/>
</dbReference>
<evidence type="ECO:0000313" key="3">
    <source>
        <dbReference type="Proteomes" id="UP000241868"/>
    </source>
</evidence>
<dbReference type="AlphaFoldDB" id="A0A2P7U1V0"/>
<comment type="caution">
    <text evidence="2">The sequence shown here is derived from an EMBL/GenBank/DDBJ whole genome shotgun (WGS) entry which is preliminary data.</text>
</comment>